<dbReference type="PANTHER" id="PTHR33258">
    <property type="entry name" value="TRANSPOSASE INSL FOR INSERTION SEQUENCE ELEMENT IS186A-RELATED"/>
    <property type="match status" value="1"/>
</dbReference>
<evidence type="ECO:0000259" key="6">
    <source>
        <dbReference type="Pfam" id="PF01609"/>
    </source>
</evidence>
<dbReference type="AlphaFoldDB" id="T0Z8T6"/>
<dbReference type="InterPro" id="IPR047952">
    <property type="entry name" value="Transpos_IS4"/>
</dbReference>
<keyword evidence="2" id="KW-0815">Transposition</keyword>
<keyword evidence="4" id="KW-0233">DNA recombination</keyword>
<organism evidence="7">
    <name type="scientific">mine drainage metagenome</name>
    <dbReference type="NCBI Taxonomy" id="410659"/>
    <lineage>
        <taxon>unclassified sequences</taxon>
        <taxon>metagenomes</taxon>
        <taxon>ecological metagenomes</taxon>
    </lineage>
</organism>
<dbReference type="InterPro" id="IPR002559">
    <property type="entry name" value="Transposase_11"/>
</dbReference>
<evidence type="ECO:0000256" key="2">
    <source>
        <dbReference type="ARBA" id="ARBA00022578"/>
    </source>
</evidence>
<reference evidence="7" key="2">
    <citation type="journal article" date="2014" name="ISME J.">
        <title>Microbial stratification in low pH oxic and suboxic macroscopic growths along an acid mine drainage.</title>
        <authorList>
            <person name="Mendez-Garcia C."/>
            <person name="Mesa V."/>
            <person name="Sprenger R.R."/>
            <person name="Richter M."/>
            <person name="Diez M.S."/>
            <person name="Solano J."/>
            <person name="Bargiela R."/>
            <person name="Golyshina O.V."/>
            <person name="Manteca A."/>
            <person name="Ramos J.L."/>
            <person name="Gallego J.R."/>
            <person name="Llorente I."/>
            <person name="Martins Dos Santos V.A."/>
            <person name="Jensen O.N."/>
            <person name="Pelaez A.I."/>
            <person name="Sanchez J."/>
            <person name="Ferrer M."/>
        </authorList>
    </citation>
    <scope>NUCLEOTIDE SEQUENCE</scope>
</reference>
<feature type="domain" description="Transposase IS4-like" evidence="6">
    <location>
        <begin position="98"/>
        <end position="298"/>
    </location>
</feature>
<gene>
    <name evidence="7" type="ORF">B2A_15739</name>
</gene>
<dbReference type="NCBIfam" id="NF033592">
    <property type="entry name" value="transpos_IS4_1"/>
    <property type="match status" value="1"/>
</dbReference>
<sequence>MIKNIRKLLANPCKNVSEITGIDEFSKRIDMLEHASLLVNAAICHEDLTDISLNNNISKSQLSKLDTGRPYQVFAEIFYEIVYPYIMAHNYAVYRRFLSIIGVDSTFIRTMIRESGKYRRQKTENGIKIHEAAVVFPLTVPLESTVTPANLNDSPEFDEVLEGIDPDLVKQSILTFDLGYYDLGRFGKLKREGIRFVTRIKKNASYTVLREYAHSKIIRFRNGLALRLVSMEIDGEKKDYITDTFDLPDLYIHWIYSQRWNIEIFFRTMKTYLKIDHLISKKINGILVQIFSALIAYVVLLMLQASLPYWMGIPEMIRLIRHGTALPVNVMNVKGNGTVKI</sequence>
<dbReference type="PANTHER" id="PTHR33258:SF1">
    <property type="entry name" value="TRANSPOSASE INSL FOR INSERTION SEQUENCE ELEMENT IS186A-RELATED"/>
    <property type="match status" value="1"/>
</dbReference>
<evidence type="ECO:0000256" key="1">
    <source>
        <dbReference type="ARBA" id="ARBA00010075"/>
    </source>
</evidence>
<protein>
    <submittedName>
        <fullName evidence="7">Transposase IS4 family protein</fullName>
    </submittedName>
</protein>
<evidence type="ECO:0000313" key="7">
    <source>
        <dbReference type="EMBL" id="EQD26195.1"/>
    </source>
</evidence>
<dbReference type="EMBL" id="AUZZ01011441">
    <property type="protein sequence ID" value="EQD26195.1"/>
    <property type="molecule type" value="Genomic_DNA"/>
</dbReference>
<keyword evidence="5" id="KW-0812">Transmembrane</keyword>
<evidence type="ECO:0000256" key="5">
    <source>
        <dbReference type="SAM" id="Phobius"/>
    </source>
</evidence>
<name>T0Z8T6_9ZZZZ</name>
<dbReference type="GO" id="GO:0006313">
    <property type="term" value="P:DNA transposition"/>
    <property type="evidence" value="ECO:0007669"/>
    <property type="project" value="InterPro"/>
</dbReference>
<feature type="transmembrane region" description="Helical" evidence="5">
    <location>
        <begin position="286"/>
        <end position="311"/>
    </location>
</feature>
<dbReference type="SUPFAM" id="SSF53098">
    <property type="entry name" value="Ribonuclease H-like"/>
    <property type="match status" value="1"/>
</dbReference>
<evidence type="ECO:0000256" key="4">
    <source>
        <dbReference type="ARBA" id="ARBA00023172"/>
    </source>
</evidence>
<keyword evidence="5" id="KW-0472">Membrane</keyword>
<dbReference type="GO" id="GO:0004803">
    <property type="term" value="F:transposase activity"/>
    <property type="evidence" value="ECO:0007669"/>
    <property type="project" value="InterPro"/>
</dbReference>
<evidence type="ECO:0000256" key="3">
    <source>
        <dbReference type="ARBA" id="ARBA00023125"/>
    </source>
</evidence>
<dbReference type="GO" id="GO:0003677">
    <property type="term" value="F:DNA binding"/>
    <property type="evidence" value="ECO:0007669"/>
    <property type="project" value="UniProtKB-KW"/>
</dbReference>
<dbReference type="InterPro" id="IPR012337">
    <property type="entry name" value="RNaseH-like_sf"/>
</dbReference>
<keyword evidence="5" id="KW-1133">Transmembrane helix</keyword>
<reference evidence="7" key="1">
    <citation type="submission" date="2013-08" db="EMBL/GenBank/DDBJ databases">
        <authorList>
            <person name="Mendez C."/>
            <person name="Richter M."/>
            <person name="Ferrer M."/>
            <person name="Sanchez J."/>
        </authorList>
    </citation>
    <scope>NUCLEOTIDE SEQUENCE</scope>
</reference>
<dbReference type="Pfam" id="PF01609">
    <property type="entry name" value="DDE_Tnp_1"/>
    <property type="match status" value="1"/>
</dbReference>
<accession>T0Z8T6</accession>
<keyword evidence="3" id="KW-0238">DNA-binding</keyword>
<comment type="caution">
    <text evidence="7">The sequence shown here is derived from an EMBL/GenBank/DDBJ whole genome shotgun (WGS) entry which is preliminary data.</text>
</comment>
<proteinExistence type="inferred from homology"/>
<comment type="similarity">
    <text evidence="1">Belongs to the transposase 11 family.</text>
</comment>